<sequence>MGDCGNQEQLTAQLQQMKQQMLQMQKTIQAQQDAAEQAALGRQEQQTQTASIGQRNLPCNIDILHISIVYWSTTWSSRRHLSAFGAQKSGNARVKEKVQKKRIKGDPMMTLIPRLCDEKSIEYEVKCKGTSKPFSKVRVILTHELKEKGEAAVKGLLSRVLKLNMSDCGACLEQALMINPTGPCHQVKLVT</sequence>
<feature type="coiled-coil region" evidence="1">
    <location>
        <begin position="7"/>
        <end position="34"/>
    </location>
</feature>
<accession>A0A8S9GS16</accession>
<protein>
    <submittedName>
        <fullName evidence="2">Uncharacterized protein</fullName>
    </submittedName>
</protein>
<name>A0A8S9GS16_BRACR</name>
<dbReference type="EMBL" id="QGKY02001925">
    <property type="protein sequence ID" value="KAF2548329.1"/>
    <property type="molecule type" value="Genomic_DNA"/>
</dbReference>
<organism evidence="2">
    <name type="scientific">Brassica cretica</name>
    <name type="common">Mustard</name>
    <dbReference type="NCBI Taxonomy" id="69181"/>
    <lineage>
        <taxon>Eukaryota</taxon>
        <taxon>Viridiplantae</taxon>
        <taxon>Streptophyta</taxon>
        <taxon>Embryophyta</taxon>
        <taxon>Tracheophyta</taxon>
        <taxon>Spermatophyta</taxon>
        <taxon>Magnoliopsida</taxon>
        <taxon>eudicotyledons</taxon>
        <taxon>Gunneridae</taxon>
        <taxon>Pentapetalae</taxon>
        <taxon>rosids</taxon>
        <taxon>malvids</taxon>
        <taxon>Brassicales</taxon>
        <taxon>Brassicaceae</taxon>
        <taxon>Brassiceae</taxon>
        <taxon>Brassica</taxon>
    </lineage>
</organism>
<keyword evidence="1" id="KW-0175">Coiled coil</keyword>
<comment type="caution">
    <text evidence="2">The sequence shown here is derived from an EMBL/GenBank/DDBJ whole genome shotgun (WGS) entry which is preliminary data.</text>
</comment>
<evidence type="ECO:0000256" key="1">
    <source>
        <dbReference type="SAM" id="Coils"/>
    </source>
</evidence>
<dbReference type="AlphaFoldDB" id="A0A8S9GS16"/>
<gene>
    <name evidence="2" type="ORF">F2Q70_00020693</name>
</gene>
<evidence type="ECO:0000313" key="2">
    <source>
        <dbReference type="EMBL" id="KAF2548329.1"/>
    </source>
</evidence>
<reference evidence="2" key="1">
    <citation type="submission" date="2019-12" db="EMBL/GenBank/DDBJ databases">
        <title>Genome sequencing and annotation of Brassica cretica.</title>
        <authorList>
            <person name="Studholme D.J."/>
            <person name="Sarris P.F."/>
        </authorList>
    </citation>
    <scope>NUCLEOTIDE SEQUENCE</scope>
    <source>
        <strain evidence="2">PFS-102/07</strain>
        <tissue evidence="2">Leaf</tissue>
    </source>
</reference>
<proteinExistence type="predicted"/>